<evidence type="ECO:0000256" key="4">
    <source>
        <dbReference type="ARBA" id="ARBA00023157"/>
    </source>
</evidence>
<sequence length="230" mass="24628">MSRNAIVVVTTVVALAAFAAGAYFYTRYDQQQSAAKVEKSVAKAAEKGGPDANLLVRFHSPIIGPAGAPVTIVEFFDPACEACRAFHPYVKQILAAHPGNVRVVMRYVPFHGDASVEGVRILEAARAQGKFEPVLEALFESQNVWASHSAPSAARAWEFVGKTGLDVKRAREHAATRAADKLLELEVADVKVVGVQGTPTFFVNGKALAQTHPDALKSLVQAEVARIPAK</sequence>
<dbReference type="InterPro" id="IPR012336">
    <property type="entry name" value="Thioredoxin-like_fold"/>
</dbReference>
<dbReference type="KEGG" id="upl:DSM104440_00535"/>
<dbReference type="SUPFAM" id="SSF52833">
    <property type="entry name" value="Thioredoxin-like"/>
    <property type="match status" value="1"/>
</dbReference>
<evidence type="ECO:0000259" key="6">
    <source>
        <dbReference type="PROSITE" id="PS51352"/>
    </source>
</evidence>
<dbReference type="InterPro" id="IPR036249">
    <property type="entry name" value="Thioredoxin-like_sf"/>
</dbReference>
<keyword evidence="8" id="KW-1185">Reference proteome</keyword>
<dbReference type="PANTHER" id="PTHR13887">
    <property type="entry name" value="GLUTATHIONE S-TRANSFERASE KAPPA"/>
    <property type="match status" value="1"/>
</dbReference>
<accession>A0A6M4H347</accession>
<evidence type="ECO:0000256" key="1">
    <source>
        <dbReference type="ARBA" id="ARBA00005791"/>
    </source>
</evidence>
<protein>
    <recommendedName>
        <fullName evidence="6">Thioredoxin domain-containing protein</fullName>
    </recommendedName>
</protein>
<keyword evidence="2" id="KW-0732">Signal</keyword>
<feature type="domain" description="Thioredoxin" evidence="6">
    <location>
        <begin position="38"/>
        <end position="225"/>
    </location>
</feature>
<dbReference type="Gene3D" id="3.40.30.10">
    <property type="entry name" value="Glutaredoxin"/>
    <property type="match status" value="1"/>
</dbReference>
<organism evidence="7 8">
    <name type="scientific">Usitatibacter palustris</name>
    <dbReference type="NCBI Taxonomy" id="2732487"/>
    <lineage>
        <taxon>Bacteria</taxon>
        <taxon>Pseudomonadati</taxon>
        <taxon>Pseudomonadota</taxon>
        <taxon>Betaproteobacteria</taxon>
        <taxon>Nitrosomonadales</taxon>
        <taxon>Usitatibacteraceae</taxon>
        <taxon>Usitatibacter</taxon>
    </lineage>
</organism>
<dbReference type="PROSITE" id="PS51352">
    <property type="entry name" value="THIOREDOXIN_2"/>
    <property type="match status" value="1"/>
</dbReference>
<dbReference type="AlphaFoldDB" id="A0A6M4H347"/>
<dbReference type="InterPro" id="IPR013766">
    <property type="entry name" value="Thioredoxin_domain"/>
</dbReference>
<proteinExistence type="inferred from homology"/>
<evidence type="ECO:0000256" key="5">
    <source>
        <dbReference type="ARBA" id="ARBA00023284"/>
    </source>
</evidence>
<dbReference type="PANTHER" id="PTHR13887:SF14">
    <property type="entry name" value="DISULFIDE BOND FORMATION PROTEIN D"/>
    <property type="match status" value="1"/>
</dbReference>
<evidence type="ECO:0000313" key="7">
    <source>
        <dbReference type="EMBL" id="QJR13745.1"/>
    </source>
</evidence>
<dbReference type="GO" id="GO:0016491">
    <property type="term" value="F:oxidoreductase activity"/>
    <property type="evidence" value="ECO:0007669"/>
    <property type="project" value="UniProtKB-KW"/>
</dbReference>
<dbReference type="RefSeq" id="WP_171160488.1">
    <property type="nucleotide sequence ID" value="NZ_CP053073.1"/>
</dbReference>
<keyword evidence="5" id="KW-0676">Redox-active center</keyword>
<dbReference type="InParanoid" id="A0A6M4H347"/>
<evidence type="ECO:0000256" key="2">
    <source>
        <dbReference type="ARBA" id="ARBA00022729"/>
    </source>
</evidence>
<name>A0A6M4H347_9PROT</name>
<dbReference type="EMBL" id="CP053073">
    <property type="protein sequence ID" value="QJR13745.1"/>
    <property type="molecule type" value="Genomic_DNA"/>
</dbReference>
<keyword evidence="4" id="KW-1015">Disulfide bond</keyword>
<evidence type="ECO:0000256" key="3">
    <source>
        <dbReference type="ARBA" id="ARBA00023002"/>
    </source>
</evidence>
<dbReference type="Pfam" id="PF13462">
    <property type="entry name" value="Thioredoxin_4"/>
    <property type="match status" value="1"/>
</dbReference>
<comment type="similarity">
    <text evidence="1">Belongs to the thioredoxin family. DsbA subfamily.</text>
</comment>
<gene>
    <name evidence="7" type="ORF">DSM104440_00535</name>
</gene>
<dbReference type="Proteomes" id="UP000503096">
    <property type="component" value="Chromosome"/>
</dbReference>
<keyword evidence="3" id="KW-0560">Oxidoreductase</keyword>
<reference evidence="7 8" key="1">
    <citation type="submission" date="2020-04" db="EMBL/GenBank/DDBJ databases">
        <title>Usitatibacter rugosus gen. nov., sp. nov. and Usitatibacter palustris sp. nov., novel members of Usitatibacteraceae fam. nov. within the order Nitrosomonadales isolated from soil.</title>
        <authorList>
            <person name="Huber K.J."/>
            <person name="Neumann-Schaal M."/>
            <person name="Geppert A."/>
            <person name="Luckner M."/>
            <person name="Wanner G."/>
            <person name="Overmann J."/>
        </authorList>
    </citation>
    <scope>NUCLEOTIDE SEQUENCE [LARGE SCALE GENOMIC DNA]</scope>
    <source>
        <strain evidence="7 8">Swamp67</strain>
    </source>
</reference>
<evidence type="ECO:0000313" key="8">
    <source>
        <dbReference type="Proteomes" id="UP000503096"/>
    </source>
</evidence>